<evidence type="ECO:0000256" key="5">
    <source>
        <dbReference type="ARBA" id="ARBA00023163"/>
    </source>
</evidence>
<dbReference type="InterPro" id="IPR016152">
    <property type="entry name" value="PTrfase/Anion_transptr"/>
</dbReference>
<dbReference type="Gene3D" id="1.10.1790.10">
    <property type="entry name" value="PRD domain"/>
    <property type="match status" value="2"/>
</dbReference>
<dbReference type="InterPro" id="IPR011608">
    <property type="entry name" value="PRD"/>
</dbReference>
<evidence type="ECO:0000313" key="10">
    <source>
        <dbReference type="Proteomes" id="UP000001873"/>
    </source>
</evidence>
<feature type="domain" description="PRD" evidence="8">
    <location>
        <begin position="188"/>
        <end position="294"/>
    </location>
</feature>
<dbReference type="PANTHER" id="PTHR30185:SF18">
    <property type="entry name" value="TRANSCRIPTIONAL REGULATOR MTLR"/>
    <property type="match status" value="1"/>
</dbReference>
<dbReference type="Pfam" id="PF08279">
    <property type="entry name" value="HTH_11"/>
    <property type="match status" value="1"/>
</dbReference>
<keyword evidence="5" id="KW-0804">Transcription</keyword>
<protein>
    <submittedName>
        <fullName evidence="9">BglG family transcription antiterminator, PTS system IIA component</fullName>
    </submittedName>
</protein>
<dbReference type="Pfam" id="PF05043">
    <property type="entry name" value="Mga"/>
    <property type="match status" value="1"/>
</dbReference>
<dbReference type="InterPro" id="IPR003501">
    <property type="entry name" value="PTS_EIIB_2/3"/>
</dbReference>
<keyword evidence="2" id="KW-0677">Repeat</keyword>
<dbReference type="InterPro" id="IPR002178">
    <property type="entry name" value="PTS_EIIA_type-2_dom"/>
</dbReference>
<dbReference type="Gene3D" id="1.10.10.10">
    <property type="entry name" value="Winged helix-like DNA-binding domain superfamily/Winged helix DNA-binding domain"/>
    <property type="match status" value="1"/>
</dbReference>
<dbReference type="PROSITE" id="PS51099">
    <property type="entry name" value="PTS_EIIB_TYPE_2"/>
    <property type="match status" value="1"/>
</dbReference>
<gene>
    <name evidence="9" type="ordered locus">Sez_1282</name>
</gene>
<dbReference type="InterPro" id="IPR050661">
    <property type="entry name" value="BglG_antiterminators"/>
</dbReference>
<dbReference type="InterPro" id="IPR013011">
    <property type="entry name" value="PTS_EIIB_2"/>
</dbReference>
<dbReference type="GO" id="GO:0008982">
    <property type="term" value="F:protein-N(PI)-phosphohistidine-sugar phosphotransferase activity"/>
    <property type="evidence" value="ECO:0007669"/>
    <property type="project" value="InterPro"/>
</dbReference>
<dbReference type="PROSITE" id="PS51094">
    <property type="entry name" value="PTS_EIIA_TYPE_2"/>
    <property type="match status" value="1"/>
</dbReference>
<dbReference type="PROSITE" id="PS51372">
    <property type="entry name" value="PRD_2"/>
    <property type="match status" value="2"/>
</dbReference>
<keyword evidence="4" id="KW-0010">Activator</keyword>
<keyword evidence="1" id="KW-0808">Transferase</keyword>
<evidence type="ECO:0000259" key="8">
    <source>
        <dbReference type="PROSITE" id="PS51372"/>
    </source>
</evidence>
<feature type="domain" description="PRD" evidence="8">
    <location>
        <begin position="298"/>
        <end position="405"/>
    </location>
</feature>
<dbReference type="SUPFAM" id="SSF55804">
    <property type="entry name" value="Phoshotransferase/anion transport protein"/>
    <property type="match status" value="1"/>
</dbReference>
<proteinExistence type="predicted"/>
<evidence type="ECO:0000256" key="4">
    <source>
        <dbReference type="ARBA" id="ARBA00023159"/>
    </source>
</evidence>
<dbReference type="KEGG" id="sez:Sez_1282"/>
<name>B4U3Q3_STREM</name>
<dbReference type="Gene3D" id="3.40.50.2300">
    <property type="match status" value="1"/>
</dbReference>
<dbReference type="InterPro" id="IPR007737">
    <property type="entry name" value="Mga_HTH"/>
</dbReference>
<dbReference type="SUPFAM" id="SSF52794">
    <property type="entry name" value="PTS system IIB component-like"/>
    <property type="match status" value="1"/>
</dbReference>
<keyword evidence="3" id="KW-0805">Transcription regulation</keyword>
<feature type="domain" description="PTS EIIA type-2" evidence="6">
    <location>
        <begin position="519"/>
        <end position="662"/>
    </location>
</feature>
<accession>B4U3Q3</accession>
<dbReference type="CDD" id="cd05568">
    <property type="entry name" value="PTS_IIB_bgl_like"/>
    <property type="match status" value="1"/>
</dbReference>
<dbReference type="HOGENOM" id="CLU_013442_5_0_9"/>
<dbReference type="Pfam" id="PF02302">
    <property type="entry name" value="PTS_IIB"/>
    <property type="match status" value="1"/>
</dbReference>
<dbReference type="InterPro" id="IPR013196">
    <property type="entry name" value="HTH_11"/>
</dbReference>
<evidence type="ECO:0000256" key="2">
    <source>
        <dbReference type="ARBA" id="ARBA00022737"/>
    </source>
</evidence>
<dbReference type="AlphaFoldDB" id="B4U3Q3"/>
<reference evidence="9 10" key="1">
    <citation type="journal article" date="2008" name="PLoS ONE">
        <title>Genome sequence of a lancefield group C Streptococcus zooepidemicus strain causing epidemic nephritis: new information about an old disease.</title>
        <authorList>
            <person name="Beres S.B."/>
            <person name="Sesso R."/>
            <person name="Pinto S.W.L."/>
            <person name="Hoe N.P."/>
            <person name="Porcella S.F."/>
            <person name="Deleo F.R."/>
            <person name="Musser J.M."/>
        </authorList>
    </citation>
    <scope>NUCLEOTIDE SEQUENCE [LARGE SCALE GENOMIC DNA]</scope>
    <source>
        <strain evidence="9 10">MGCS10565</strain>
    </source>
</reference>
<organism evidence="9 10">
    <name type="scientific">Streptococcus equi subsp. zooepidemicus (strain MGCS10565)</name>
    <dbReference type="NCBI Taxonomy" id="552526"/>
    <lineage>
        <taxon>Bacteria</taxon>
        <taxon>Bacillati</taxon>
        <taxon>Bacillota</taxon>
        <taxon>Bacilli</taxon>
        <taxon>Lactobacillales</taxon>
        <taxon>Streptococcaceae</taxon>
        <taxon>Streptococcus</taxon>
    </lineage>
</organism>
<evidence type="ECO:0000259" key="7">
    <source>
        <dbReference type="PROSITE" id="PS51099"/>
    </source>
</evidence>
<dbReference type="GO" id="GO:0009401">
    <property type="term" value="P:phosphoenolpyruvate-dependent sugar phosphotransferase system"/>
    <property type="evidence" value="ECO:0007669"/>
    <property type="project" value="InterPro"/>
</dbReference>
<evidence type="ECO:0000313" key="9">
    <source>
        <dbReference type="EMBL" id="ACG62620.1"/>
    </source>
</evidence>
<sequence>MMLSKKEMAIVAFLISQKGQFVSSATLAKAIGRSDRTVRKYLKELISSLPSKGAHIISKQGQGYCLEIDHSMAFEIFWQESLASKKRLADVTQVEETVDREHYLLNKFFFEEPVWDFEELCQELYISRTTLNHVLAVIRDRIRPYQLQLDVSHQRVQVTGKEEAIRHFIMDYFFATSFDDSMYAIVDNTFLDHIKFADITIIVLDECRDAKLKLSDFVMHNLVLHIALMVQRIRSGYPLAFFSIPAAIRQSDEYQVALRILYRVEEVMGIRFPKEEANYIALHLKVKHSVDGSPQDNKADDLLRSHLKAGIVKASQLTGMSLEADSSLLQGLLAHMKPLATRLENHIQLTNPLTEEIKSKYPEAFALTKQAFENIPELQAYDLSDDEWAYISLHVMAAIERYSNRHKLRVLVVCATGYGSAMMLKNRLEKEFEGRFQIVDVISYYEITQERLQTVDVIISSISLANVMFLTPVITVSVFLSDQDIKAIRQFIGEQEGIRREAASSSQMSLEKAEQILKGIFSPKRFLYVKEKLSKKALLLKMIACLDEAMDEAFVEAFYHQIVLRENYSSIVFGEVLAFPHPANPMTYSEQVVVAVCQEPIDWDESHRAVHFIFLLSPSKGRNSYLKYISPSLVSFVNQAELQQALLEEPSYAQFITLFTPLITE</sequence>
<feature type="domain" description="PTS EIIB type-2" evidence="7">
    <location>
        <begin position="408"/>
        <end position="500"/>
    </location>
</feature>
<dbReference type="Proteomes" id="UP000001873">
    <property type="component" value="Chromosome"/>
</dbReference>
<evidence type="ECO:0000256" key="3">
    <source>
        <dbReference type="ARBA" id="ARBA00023015"/>
    </source>
</evidence>
<dbReference type="Pfam" id="PF00359">
    <property type="entry name" value="PTS_EIIA_2"/>
    <property type="match status" value="1"/>
</dbReference>
<dbReference type="SUPFAM" id="SSF63520">
    <property type="entry name" value="PTS-regulatory domain, PRD"/>
    <property type="match status" value="2"/>
</dbReference>
<evidence type="ECO:0000256" key="1">
    <source>
        <dbReference type="ARBA" id="ARBA00022679"/>
    </source>
</evidence>
<dbReference type="InterPro" id="IPR036388">
    <property type="entry name" value="WH-like_DNA-bd_sf"/>
</dbReference>
<dbReference type="GO" id="GO:0006355">
    <property type="term" value="P:regulation of DNA-templated transcription"/>
    <property type="evidence" value="ECO:0007669"/>
    <property type="project" value="InterPro"/>
</dbReference>
<dbReference type="InterPro" id="IPR036634">
    <property type="entry name" value="PRD_sf"/>
</dbReference>
<dbReference type="Pfam" id="PF00874">
    <property type="entry name" value="PRD"/>
    <property type="match status" value="2"/>
</dbReference>
<dbReference type="PANTHER" id="PTHR30185">
    <property type="entry name" value="CRYPTIC BETA-GLUCOSIDE BGL OPERON ANTITERMINATOR"/>
    <property type="match status" value="1"/>
</dbReference>
<evidence type="ECO:0000259" key="6">
    <source>
        <dbReference type="PROSITE" id="PS51094"/>
    </source>
</evidence>
<dbReference type="InterPro" id="IPR036095">
    <property type="entry name" value="PTS_EIIB-like_sf"/>
</dbReference>
<dbReference type="EMBL" id="CP001129">
    <property type="protein sequence ID" value="ACG62620.1"/>
    <property type="molecule type" value="Genomic_DNA"/>
</dbReference>
<dbReference type="Gene3D" id="3.40.930.10">
    <property type="entry name" value="Mannitol-specific EII, Chain A"/>
    <property type="match status" value="1"/>
</dbReference>